<evidence type="ECO:0000259" key="4">
    <source>
        <dbReference type="Pfam" id="PF10516"/>
    </source>
</evidence>
<organism evidence="7">
    <name type="scientific">Mesocestoides corti</name>
    <name type="common">Flatworm</name>
    <dbReference type="NCBI Taxonomy" id="53468"/>
    <lineage>
        <taxon>Eukaryota</taxon>
        <taxon>Metazoa</taxon>
        <taxon>Spiralia</taxon>
        <taxon>Lophotrochozoa</taxon>
        <taxon>Platyhelminthes</taxon>
        <taxon>Cestoda</taxon>
        <taxon>Eucestoda</taxon>
        <taxon>Cyclophyllidea</taxon>
        <taxon>Mesocestoididae</taxon>
        <taxon>Mesocestoides</taxon>
    </lineage>
</organism>
<dbReference type="GO" id="GO:0006335">
    <property type="term" value="P:DNA replication-dependent chromatin assembly"/>
    <property type="evidence" value="ECO:0007669"/>
    <property type="project" value="TreeGrafter"/>
</dbReference>
<dbReference type="InterPro" id="IPR051730">
    <property type="entry name" value="NASP-like"/>
</dbReference>
<feature type="domain" description="Tetratricopeptide SHNi-TPR" evidence="4">
    <location>
        <begin position="13"/>
        <end position="47"/>
    </location>
</feature>
<accession>A0A0R3UQY1</accession>
<dbReference type="GO" id="GO:0034080">
    <property type="term" value="P:CENP-A containing chromatin assembly"/>
    <property type="evidence" value="ECO:0007669"/>
    <property type="project" value="TreeGrafter"/>
</dbReference>
<dbReference type="PANTHER" id="PTHR15081">
    <property type="entry name" value="NUCLEAR AUTOANTIGENIC SPERM PROTEIN NASP -RELATED"/>
    <property type="match status" value="1"/>
</dbReference>
<keyword evidence="1" id="KW-0677">Repeat</keyword>
<dbReference type="EMBL" id="UXSR01006136">
    <property type="protein sequence ID" value="VDD84284.1"/>
    <property type="molecule type" value="Genomic_DNA"/>
</dbReference>
<dbReference type="Pfam" id="PF10516">
    <property type="entry name" value="SHNi-TPR"/>
    <property type="match status" value="1"/>
</dbReference>
<reference evidence="7" key="1">
    <citation type="submission" date="2017-02" db="UniProtKB">
        <authorList>
            <consortium name="WormBaseParasite"/>
        </authorList>
    </citation>
    <scope>IDENTIFICATION</scope>
</reference>
<dbReference type="WBParaSite" id="MCOS_0001028601-mRNA-1">
    <property type="protein sequence ID" value="MCOS_0001028601-mRNA-1"/>
    <property type="gene ID" value="MCOS_0001028601"/>
</dbReference>
<proteinExistence type="predicted"/>
<evidence type="ECO:0000313" key="7">
    <source>
        <dbReference type="WBParaSite" id="MCOS_0001028601-mRNA-1"/>
    </source>
</evidence>
<keyword evidence="2" id="KW-0802">TPR repeat</keyword>
<protein>
    <submittedName>
        <fullName evidence="7">SHNi-TPR domain-containing protein</fullName>
    </submittedName>
</protein>
<feature type="compositionally biased region" description="Basic and acidic residues" evidence="3">
    <location>
        <begin position="175"/>
        <end position="188"/>
    </location>
</feature>
<dbReference type="STRING" id="53468.A0A0R3UQY1"/>
<name>A0A0R3UQY1_MESCO</name>
<gene>
    <name evidence="5" type="ORF">MCOS_LOCUS10287</name>
</gene>
<reference evidence="5 6" key="2">
    <citation type="submission" date="2018-10" db="EMBL/GenBank/DDBJ databases">
        <authorList>
            <consortium name="Pathogen Informatics"/>
        </authorList>
    </citation>
    <scope>NUCLEOTIDE SEQUENCE [LARGE SCALE GENOMIC DNA]</scope>
</reference>
<evidence type="ECO:0000313" key="5">
    <source>
        <dbReference type="EMBL" id="VDD84284.1"/>
    </source>
</evidence>
<dbReference type="PANTHER" id="PTHR15081:SF1">
    <property type="entry name" value="NUCLEAR AUTOANTIGENIC SPERM PROTEIN"/>
    <property type="match status" value="1"/>
</dbReference>
<dbReference type="Gene3D" id="1.25.40.10">
    <property type="entry name" value="Tetratricopeptide repeat domain"/>
    <property type="match status" value="1"/>
</dbReference>
<evidence type="ECO:0000313" key="6">
    <source>
        <dbReference type="Proteomes" id="UP000267029"/>
    </source>
</evidence>
<sequence>MRHKDADNQLKVADCLEKLAEIGREIEDHKQATADLLECLELRKKYAPENERLIAETHFQLAVTYSLENNFKLTDASFIQALQHLENHKSKLLALLDVHNRESDSDKCELHRLEVELKEVSGLIAEVGERQKENAESMQQTGTDVPSVENVQEKTLPVDDISHLIKKKRPVADASKADDEQVSKKTKLDAVSISTPKPG</sequence>
<dbReference type="InterPro" id="IPR019544">
    <property type="entry name" value="Tetratricopeptide_SHNi-TPR_dom"/>
</dbReference>
<evidence type="ECO:0000256" key="3">
    <source>
        <dbReference type="SAM" id="MobiDB-lite"/>
    </source>
</evidence>
<dbReference type="GO" id="GO:0005654">
    <property type="term" value="C:nucleoplasm"/>
    <property type="evidence" value="ECO:0007669"/>
    <property type="project" value="TreeGrafter"/>
</dbReference>
<dbReference type="InterPro" id="IPR011990">
    <property type="entry name" value="TPR-like_helical_dom_sf"/>
</dbReference>
<feature type="region of interest" description="Disordered" evidence="3">
    <location>
        <begin position="131"/>
        <end position="152"/>
    </location>
</feature>
<dbReference type="Proteomes" id="UP000267029">
    <property type="component" value="Unassembled WGS sequence"/>
</dbReference>
<evidence type="ECO:0000256" key="1">
    <source>
        <dbReference type="ARBA" id="ARBA00022737"/>
    </source>
</evidence>
<keyword evidence="6" id="KW-1185">Reference proteome</keyword>
<dbReference type="SUPFAM" id="SSF48452">
    <property type="entry name" value="TPR-like"/>
    <property type="match status" value="1"/>
</dbReference>
<dbReference type="OrthoDB" id="5587616at2759"/>
<dbReference type="AlphaFoldDB" id="A0A0R3UQY1"/>
<evidence type="ECO:0000256" key="2">
    <source>
        <dbReference type="ARBA" id="ARBA00022803"/>
    </source>
</evidence>
<feature type="region of interest" description="Disordered" evidence="3">
    <location>
        <begin position="167"/>
        <end position="199"/>
    </location>
</feature>
<dbReference type="GO" id="GO:0042393">
    <property type="term" value="F:histone binding"/>
    <property type="evidence" value="ECO:0007669"/>
    <property type="project" value="TreeGrafter"/>
</dbReference>